<evidence type="ECO:0000259" key="1">
    <source>
        <dbReference type="Pfam" id="PF18701"/>
    </source>
</evidence>
<evidence type="ECO:0000313" key="3">
    <source>
        <dbReference type="Proteomes" id="UP000807504"/>
    </source>
</evidence>
<dbReference type="GO" id="GO:0071897">
    <property type="term" value="P:DNA biosynthetic process"/>
    <property type="evidence" value="ECO:0007669"/>
    <property type="project" value="UniProtKB-ARBA"/>
</dbReference>
<accession>A0A8T0ELZ4</accession>
<dbReference type="AlphaFoldDB" id="A0A8T0ELZ4"/>
<comment type="caution">
    <text evidence="2">The sequence shown here is derived from an EMBL/GenBank/DDBJ whole genome shotgun (WGS) entry which is preliminary data.</text>
</comment>
<reference evidence="2" key="1">
    <citation type="journal article" date="2020" name="bioRxiv">
        <title>Chromosome-level reference genome of the European wasp spider Argiope bruennichi: a resource for studies on range expansion and evolutionary adaptation.</title>
        <authorList>
            <person name="Sheffer M.M."/>
            <person name="Hoppe A."/>
            <person name="Krehenwinkel H."/>
            <person name="Uhl G."/>
            <person name="Kuss A.W."/>
            <person name="Jensen L."/>
            <person name="Jensen C."/>
            <person name="Gillespie R.G."/>
            <person name="Hoff K.J."/>
            <person name="Prost S."/>
        </authorList>
    </citation>
    <scope>NUCLEOTIDE SEQUENCE</scope>
</reference>
<gene>
    <name evidence="2" type="ORF">HNY73_016200</name>
</gene>
<protein>
    <recommendedName>
        <fullName evidence="1">DUF5641 domain-containing protein</fullName>
    </recommendedName>
</protein>
<name>A0A8T0ELZ4_ARGBR</name>
<organism evidence="2 3">
    <name type="scientific">Argiope bruennichi</name>
    <name type="common">Wasp spider</name>
    <name type="synonym">Aranea bruennichi</name>
    <dbReference type="NCBI Taxonomy" id="94029"/>
    <lineage>
        <taxon>Eukaryota</taxon>
        <taxon>Metazoa</taxon>
        <taxon>Ecdysozoa</taxon>
        <taxon>Arthropoda</taxon>
        <taxon>Chelicerata</taxon>
        <taxon>Arachnida</taxon>
        <taxon>Araneae</taxon>
        <taxon>Araneomorphae</taxon>
        <taxon>Entelegynae</taxon>
        <taxon>Araneoidea</taxon>
        <taxon>Araneidae</taxon>
        <taxon>Argiope</taxon>
    </lineage>
</organism>
<dbReference type="PANTHER" id="PTHR47331:SF1">
    <property type="entry name" value="GAG-LIKE PROTEIN"/>
    <property type="match status" value="1"/>
</dbReference>
<dbReference type="Pfam" id="PF18701">
    <property type="entry name" value="DUF5641"/>
    <property type="match status" value="1"/>
</dbReference>
<dbReference type="PANTHER" id="PTHR47331">
    <property type="entry name" value="PHD-TYPE DOMAIN-CONTAINING PROTEIN"/>
    <property type="match status" value="1"/>
</dbReference>
<evidence type="ECO:0000313" key="2">
    <source>
        <dbReference type="EMBL" id="KAF8773545.1"/>
    </source>
</evidence>
<dbReference type="EMBL" id="JABXBU010002227">
    <property type="protein sequence ID" value="KAF8773545.1"/>
    <property type="molecule type" value="Genomic_DNA"/>
</dbReference>
<keyword evidence="3" id="KW-1185">Reference proteome</keyword>
<sequence>MNESVQIDSGLSIINTPLGNVVTGERIYVKGFRSYPIGISADIEKAFLQLEIAPTHRDFLSFFYPKEDEEIIYRHFLVVFGVSSSPFLLAVVLSHLLENTPIGYSEIVDKLKLSFYVDNCVTGVNNVKQLEEFTERAKEVLSRVVLDGNHLPKRLRVRAKIIQVLKERFRKEYLDQLVQRHRQHPQSSNIHIGDIVLIGDDVKKRLQWPLARVIELIPGKDGHVRTVRVKTQHSTLVLEVSGIDFQKQLGPSADSFV</sequence>
<dbReference type="SUPFAM" id="SSF56672">
    <property type="entry name" value="DNA/RNA polymerases"/>
    <property type="match status" value="1"/>
</dbReference>
<reference evidence="2" key="2">
    <citation type="submission" date="2020-06" db="EMBL/GenBank/DDBJ databases">
        <authorList>
            <person name="Sheffer M."/>
        </authorList>
    </citation>
    <scope>NUCLEOTIDE SEQUENCE</scope>
</reference>
<dbReference type="Proteomes" id="UP000807504">
    <property type="component" value="Unassembled WGS sequence"/>
</dbReference>
<feature type="domain" description="DUF5641" evidence="1">
    <location>
        <begin position="155"/>
        <end position="237"/>
    </location>
</feature>
<dbReference type="InterPro" id="IPR040676">
    <property type="entry name" value="DUF5641"/>
</dbReference>
<dbReference type="InterPro" id="IPR043502">
    <property type="entry name" value="DNA/RNA_pol_sf"/>
</dbReference>
<proteinExistence type="predicted"/>